<organism evidence="2 3">
    <name type="scientific">Acanthamoeba castellanii (strain ATCC 30010 / Neff)</name>
    <dbReference type="NCBI Taxonomy" id="1257118"/>
    <lineage>
        <taxon>Eukaryota</taxon>
        <taxon>Amoebozoa</taxon>
        <taxon>Discosea</taxon>
        <taxon>Longamoebia</taxon>
        <taxon>Centramoebida</taxon>
        <taxon>Acanthamoebidae</taxon>
        <taxon>Acanthamoeba</taxon>
    </lineage>
</organism>
<dbReference type="EMBL" id="KB008086">
    <property type="protein sequence ID" value="ELR13684.1"/>
    <property type="molecule type" value="Genomic_DNA"/>
</dbReference>
<evidence type="ECO:0000313" key="3">
    <source>
        <dbReference type="Proteomes" id="UP000011083"/>
    </source>
</evidence>
<evidence type="ECO:0000256" key="1">
    <source>
        <dbReference type="SAM" id="SignalP"/>
    </source>
</evidence>
<reference evidence="2 3" key="1">
    <citation type="journal article" date="2013" name="Genome Biol.">
        <title>Genome of Acanthamoeba castellanii highlights extensive lateral gene transfer and early evolution of tyrosine kinase signaling.</title>
        <authorList>
            <person name="Clarke M."/>
            <person name="Lohan A.J."/>
            <person name="Liu B."/>
            <person name="Lagkouvardos I."/>
            <person name="Roy S."/>
            <person name="Zafar N."/>
            <person name="Bertelli C."/>
            <person name="Schilde C."/>
            <person name="Kianianmomeni A."/>
            <person name="Burglin T.R."/>
            <person name="Frech C."/>
            <person name="Turcotte B."/>
            <person name="Kopec K.O."/>
            <person name="Synnott J.M."/>
            <person name="Choo C."/>
            <person name="Paponov I."/>
            <person name="Finkler A."/>
            <person name="Soon Heng Tan C."/>
            <person name="Hutchins A.P."/>
            <person name="Weinmeier T."/>
            <person name="Rattei T."/>
            <person name="Chu J.S."/>
            <person name="Gimenez G."/>
            <person name="Irimia M."/>
            <person name="Rigden D.J."/>
            <person name="Fitzpatrick D.A."/>
            <person name="Lorenzo-Morales J."/>
            <person name="Bateman A."/>
            <person name="Chiu C.H."/>
            <person name="Tang P."/>
            <person name="Hegemann P."/>
            <person name="Fromm H."/>
            <person name="Raoult D."/>
            <person name="Greub G."/>
            <person name="Miranda-Saavedra D."/>
            <person name="Chen N."/>
            <person name="Nash P."/>
            <person name="Ginger M.L."/>
            <person name="Horn M."/>
            <person name="Schaap P."/>
            <person name="Caler L."/>
            <person name="Loftus B."/>
        </authorList>
    </citation>
    <scope>NUCLEOTIDE SEQUENCE [LARGE SCALE GENOMIC DNA]</scope>
    <source>
        <strain evidence="2 3">Neff</strain>
    </source>
</reference>
<dbReference type="RefSeq" id="XP_004335697.1">
    <property type="nucleotide sequence ID" value="XM_004335649.1"/>
</dbReference>
<accession>L8GLH9</accession>
<name>L8GLH9_ACACF</name>
<proteinExistence type="predicted"/>
<dbReference type="OMA" id="KIRTEVW"/>
<feature type="chain" id="PRO_5003990184" evidence="1">
    <location>
        <begin position="18"/>
        <end position="219"/>
    </location>
</feature>
<dbReference type="Proteomes" id="UP000011083">
    <property type="component" value="Unassembled WGS sequence"/>
</dbReference>
<dbReference type="KEGG" id="acan:ACA1_332470"/>
<sequence length="219" mass="24731">MLCKLLLVALFLNFVRSSGDYEPQLVPFYGFHSAVMTARVQLANDTSTYLFGPDEVEGARCQSSWNKLWGGGRCGYLNFHHYDSDRFVWRRHIGCIVFNGSRVAGERPNCPFRNQIQLAAYAYDDGNIPYKNASLLKQFDTTLEVGKEYGLRLDFLETSTVYSLFAGDSTLLERQVIQHRHCWGYSDGYILSLYFGGVCPAPQPVTVCYLTDDGLLATT</sequence>
<keyword evidence="3" id="KW-1185">Reference proteome</keyword>
<feature type="signal peptide" evidence="1">
    <location>
        <begin position="1"/>
        <end position="17"/>
    </location>
</feature>
<evidence type="ECO:0000313" key="2">
    <source>
        <dbReference type="EMBL" id="ELR13684.1"/>
    </source>
</evidence>
<gene>
    <name evidence="2" type="ORF">ACA1_332470</name>
</gene>
<protein>
    <submittedName>
        <fullName evidence="2">Uncharacterized protein</fullName>
    </submittedName>
</protein>
<dbReference type="AlphaFoldDB" id="L8GLH9"/>
<dbReference type="OrthoDB" id="10027077at2759"/>
<dbReference type="VEuPathDB" id="AmoebaDB:ACA1_332470"/>
<dbReference type="GeneID" id="14914249"/>
<keyword evidence="1" id="KW-0732">Signal</keyword>